<evidence type="ECO:0000259" key="1">
    <source>
        <dbReference type="Pfam" id="PF01850"/>
    </source>
</evidence>
<dbReference type="EMBL" id="AUZZ01003584">
    <property type="protein sequence ID" value="EQD56543.1"/>
    <property type="molecule type" value="Genomic_DNA"/>
</dbReference>
<sequence>HEKAKEGLERIDNGFLPSVVVEELVHVLERLKFDKKVISEKIGEVLDTYEVLSIGENEILEAKDSIMKESVSFKKFNDKLILSTAKREDLPLFTFDEGLVDECKANGIKPFVIT</sequence>
<dbReference type="PANTHER" id="PTHR39664">
    <property type="match status" value="1"/>
</dbReference>
<feature type="non-terminal residue" evidence="2">
    <location>
        <position position="1"/>
    </location>
</feature>
<dbReference type="AlphaFoldDB" id="T1AJ50"/>
<dbReference type="Pfam" id="PF01850">
    <property type="entry name" value="PIN"/>
    <property type="match status" value="1"/>
</dbReference>
<dbReference type="InterPro" id="IPR029060">
    <property type="entry name" value="PIN-like_dom_sf"/>
</dbReference>
<dbReference type="Gene3D" id="3.40.50.1010">
    <property type="entry name" value="5'-nuclease"/>
    <property type="match status" value="1"/>
</dbReference>
<gene>
    <name evidence="2" type="ORF">B2A_05200</name>
</gene>
<dbReference type="PANTHER" id="PTHR39664:SF2">
    <property type="entry name" value="NUCLEIC ACID-BINDING PROTEIN, CONTAINING PIN DOMAIN-RELATED"/>
    <property type="match status" value="1"/>
</dbReference>
<accession>T1AJ50</accession>
<reference evidence="2" key="1">
    <citation type="submission" date="2013-08" db="EMBL/GenBank/DDBJ databases">
        <authorList>
            <person name="Mendez C."/>
            <person name="Richter M."/>
            <person name="Ferrer M."/>
            <person name="Sanchez J."/>
        </authorList>
    </citation>
    <scope>NUCLEOTIDE SEQUENCE</scope>
</reference>
<evidence type="ECO:0000313" key="2">
    <source>
        <dbReference type="EMBL" id="EQD56543.1"/>
    </source>
</evidence>
<protein>
    <submittedName>
        <fullName evidence="2">Protein containing PilT protein</fullName>
    </submittedName>
</protein>
<feature type="domain" description="PIN" evidence="1">
    <location>
        <begin position="1"/>
        <end position="99"/>
    </location>
</feature>
<reference evidence="2" key="2">
    <citation type="journal article" date="2014" name="ISME J.">
        <title>Microbial stratification in low pH oxic and suboxic macroscopic growths along an acid mine drainage.</title>
        <authorList>
            <person name="Mendez-Garcia C."/>
            <person name="Mesa V."/>
            <person name="Sprenger R.R."/>
            <person name="Richter M."/>
            <person name="Diez M.S."/>
            <person name="Solano J."/>
            <person name="Bargiela R."/>
            <person name="Golyshina O.V."/>
            <person name="Manteca A."/>
            <person name="Ramos J.L."/>
            <person name="Gallego J.R."/>
            <person name="Llorente I."/>
            <person name="Martins Dos Santos V.A."/>
            <person name="Jensen O.N."/>
            <person name="Pelaez A.I."/>
            <person name="Sanchez J."/>
            <person name="Ferrer M."/>
        </authorList>
    </citation>
    <scope>NUCLEOTIDE SEQUENCE</scope>
</reference>
<comment type="caution">
    <text evidence="2">The sequence shown here is derived from an EMBL/GenBank/DDBJ whole genome shotgun (WGS) entry which is preliminary data.</text>
</comment>
<name>T1AJ50_9ZZZZ</name>
<organism evidence="2">
    <name type="scientific">mine drainage metagenome</name>
    <dbReference type="NCBI Taxonomy" id="410659"/>
    <lineage>
        <taxon>unclassified sequences</taxon>
        <taxon>metagenomes</taxon>
        <taxon>ecological metagenomes</taxon>
    </lineage>
</organism>
<dbReference type="InterPro" id="IPR002716">
    <property type="entry name" value="PIN_dom"/>
</dbReference>
<dbReference type="SUPFAM" id="SSF88723">
    <property type="entry name" value="PIN domain-like"/>
    <property type="match status" value="1"/>
</dbReference>
<proteinExistence type="predicted"/>